<reference evidence="3" key="2">
    <citation type="submission" date="2024-04" db="EMBL/GenBank/DDBJ databases">
        <authorList>
            <person name="Chen Y."/>
            <person name="Shah S."/>
            <person name="Dougan E. K."/>
            <person name="Thang M."/>
            <person name="Chan C."/>
        </authorList>
    </citation>
    <scope>NUCLEOTIDE SEQUENCE [LARGE SCALE GENOMIC DNA]</scope>
</reference>
<sequence length="192" mass="21458">MRFGLDRTTYLKSYAIVPLHALVGQNHRQCIPLADHQISYGELWASEHETNPSLWNSTMVLQAPEKDHQGCQEEGSEIQEDGSKVHRQAGTSKSVWKHSAAQKVAGISYWVWACHPISSHGLEGEAWQLEGLLRNSLSTSGWIERGAGAESHQGSYGGQVTECVVMWVCLKMRLPSWDPKCHFKGNNNDFIS</sequence>
<dbReference type="EMBL" id="CAMXCT020002694">
    <property type="protein sequence ID" value="CAL1153280.1"/>
    <property type="molecule type" value="Genomic_DNA"/>
</dbReference>
<comment type="caution">
    <text evidence="2">The sequence shown here is derived from an EMBL/GenBank/DDBJ whole genome shotgun (WGS) entry which is preliminary data.</text>
</comment>
<dbReference type="Proteomes" id="UP001152797">
    <property type="component" value="Unassembled WGS sequence"/>
</dbReference>
<reference evidence="2" key="1">
    <citation type="submission" date="2022-10" db="EMBL/GenBank/DDBJ databases">
        <authorList>
            <person name="Chen Y."/>
            <person name="Dougan E. K."/>
            <person name="Chan C."/>
            <person name="Rhodes N."/>
            <person name="Thang M."/>
        </authorList>
    </citation>
    <scope>NUCLEOTIDE SEQUENCE</scope>
</reference>
<accession>A0A9P1G6U9</accession>
<organism evidence="2">
    <name type="scientific">Cladocopium goreaui</name>
    <dbReference type="NCBI Taxonomy" id="2562237"/>
    <lineage>
        <taxon>Eukaryota</taxon>
        <taxon>Sar</taxon>
        <taxon>Alveolata</taxon>
        <taxon>Dinophyceae</taxon>
        <taxon>Suessiales</taxon>
        <taxon>Symbiodiniaceae</taxon>
        <taxon>Cladocopium</taxon>
    </lineage>
</organism>
<evidence type="ECO:0000313" key="2">
    <source>
        <dbReference type="EMBL" id="CAI3999905.1"/>
    </source>
</evidence>
<dbReference type="EMBL" id="CAMXCT010002694">
    <property type="protein sequence ID" value="CAI3999905.1"/>
    <property type="molecule type" value="Genomic_DNA"/>
</dbReference>
<evidence type="ECO:0000313" key="4">
    <source>
        <dbReference type="Proteomes" id="UP001152797"/>
    </source>
</evidence>
<evidence type="ECO:0000256" key="1">
    <source>
        <dbReference type="SAM" id="MobiDB-lite"/>
    </source>
</evidence>
<dbReference type="AlphaFoldDB" id="A0A9P1G6U9"/>
<gene>
    <name evidence="2" type="ORF">C1SCF055_LOCUS26062</name>
</gene>
<keyword evidence="4" id="KW-1185">Reference proteome</keyword>
<feature type="region of interest" description="Disordered" evidence="1">
    <location>
        <begin position="68"/>
        <end position="87"/>
    </location>
</feature>
<dbReference type="EMBL" id="CAMXCT030002694">
    <property type="protein sequence ID" value="CAL4787217.1"/>
    <property type="molecule type" value="Genomic_DNA"/>
</dbReference>
<protein>
    <submittedName>
        <fullName evidence="2">Uncharacterized protein</fullName>
    </submittedName>
</protein>
<evidence type="ECO:0000313" key="3">
    <source>
        <dbReference type="EMBL" id="CAL1153280.1"/>
    </source>
</evidence>
<name>A0A9P1G6U9_9DINO</name>
<proteinExistence type="predicted"/>